<evidence type="ECO:0000313" key="1">
    <source>
        <dbReference type="EMBL" id="QJA64672.1"/>
    </source>
</evidence>
<reference evidence="1" key="1">
    <citation type="submission" date="2020-03" db="EMBL/GenBank/DDBJ databases">
        <title>The deep terrestrial virosphere.</title>
        <authorList>
            <person name="Holmfeldt K."/>
            <person name="Nilsson E."/>
            <person name="Simone D."/>
            <person name="Lopez-Fernandez M."/>
            <person name="Wu X."/>
            <person name="de Brujin I."/>
            <person name="Lundin D."/>
            <person name="Andersson A."/>
            <person name="Bertilsson S."/>
            <person name="Dopson M."/>
        </authorList>
    </citation>
    <scope>NUCLEOTIDE SEQUENCE</scope>
    <source>
        <strain evidence="1">MM415B00475</strain>
    </source>
</reference>
<name>A0A6M3J724_9ZZZZ</name>
<sequence>MSKKVTSIKKNWKGLFSYSCELEKLFVHAYTKEQAKVMFFHRLAKKHDVSYGAVAGMFDGSKSNYQITIETEYREDDG</sequence>
<protein>
    <submittedName>
        <fullName evidence="1">Uncharacterized protein</fullName>
    </submittedName>
</protein>
<dbReference type="AlphaFoldDB" id="A0A6M3J724"/>
<gene>
    <name evidence="1" type="ORF">MM415B00475_0006</name>
</gene>
<accession>A0A6M3J724</accession>
<dbReference type="EMBL" id="MT141524">
    <property type="protein sequence ID" value="QJA64672.1"/>
    <property type="molecule type" value="Genomic_DNA"/>
</dbReference>
<organism evidence="1">
    <name type="scientific">viral metagenome</name>
    <dbReference type="NCBI Taxonomy" id="1070528"/>
    <lineage>
        <taxon>unclassified sequences</taxon>
        <taxon>metagenomes</taxon>
        <taxon>organismal metagenomes</taxon>
    </lineage>
</organism>
<proteinExistence type="predicted"/>